<reference evidence="1 2" key="2">
    <citation type="journal article" date="2022" name="Mol. Ecol. Resour.">
        <title>The genomes of chicory, endive, great burdock and yacon provide insights into Asteraceae paleo-polyploidization history and plant inulin production.</title>
        <authorList>
            <person name="Fan W."/>
            <person name="Wang S."/>
            <person name="Wang H."/>
            <person name="Wang A."/>
            <person name="Jiang F."/>
            <person name="Liu H."/>
            <person name="Zhao H."/>
            <person name="Xu D."/>
            <person name="Zhang Y."/>
        </authorList>
    </citation>
    <scope>NUCLEOTIDE SEQUENCE [LARGE SCALE GENOMIC DNA]</scope>
    <source>
        <strain evidence="2">cv. Punajuju</strain>
        <tissue evidence="1">Leaves</tissue>
    </source>
</reference>
<name>A0ACB9F258_CICIN</name>
<comment type="caution">
    <text evidence="1">The sequence shown here is derived from an EMBL/GenBank/DDBJ whole genome shotgun (WGS) entry which is preliminary data.</text>
</comment>
<reference evidence="2" key="1">
    <citation type="journal article" date="2022" name="Mol. Ecol. Resour.">
        <title>The genomes of chicory, endive, great burdock and yacon provide insights into Asteraceae palaeo-polyploidization history and plant inulin production.</title>
        <authorList>
            <person name="Fan W."/>
            <person name="Wang S."/>
            <person name="Wang H."/>
            <person name="Wang A."/>
            <person name="Jiang F."/>
            <person name="Liu H."/>
            <person name="Zhao H."/>
            <person name="Xu D."/>
            <person name="Zhang Y."/>
        </authorList>
    </citation>
    <scope>NUCLEOTIDE SEQUENCE [LARGE SCALE GENOMIC DNA]</scope>
    <source>
        <strain evidence="2">cv. Punajuju</strain>
    </source>
</reference>
<sequence>MSLSLFLVFAMTASITSSLLPTTTPFFSLSSLSTTIAPLLFPLSYSIYARMTSKASATSLHLHLFQVLPFPSFLLHRFINNEGGSAGCFNVIEGEESTKDFSNLNRSSHAYSSLRFSIDGCRGRKTR</sequence>
<gene>
    <name evidence="1" type="ORF">L2E82_15344</name>
</gene>
<keyword evidence="2" id="KW-1185">Reference proteome</keyword>
<dbReference type="EMBL" id="CM042011">
    <property type="protein sequence ID" value="KAI3765314.1"/>
    <property type="molecule type" value="Genomic_DNA"/>
</dbReference>
<evidence type="ECO:0000313" key="1">
    <source>
        <dbReference type="EMBL" id="KAI3765314.1"/>
    </source>
</evidence>
<dbReference type="Proteomes" id="UP001055811">
    <property type="component" value="Linkage Group LG03"/>
</dbReference>
<organism evidence="1 2">
    <name type="scientific">Cichorium intybus</name>
    <name type="common">Chicory</name>
    <dbReference type="NCBI Taxonomy" id="13427"/>
    <lineage>
        <taxon>Eukaryota</taxon>
        <taxon>Viridiplantae</taxon>
        <taxon>Streptophyta</taxon>
        <taxon>Embryophyta</taxon>
        <taxon>Tracheophyta</taxon>
        <taxon>Spermatophyta</taxon>
        <taxon>Magnoliopsida</taxon>
        <taxon>eudicotyledons</taxon>
        <taxon>Gunneridae</taxon>
        <taxon>Pentapetalae</taxon>
        <taxon>asterids</taxon>
        <taxon>campanulids</taxon>
        <taxon>Asterales</taxon>
        <taxon>Asteraceae</taxon>
        <taxon>Cichorioideae</taxon>
        <taxon>Cichorieae</taxon>
        <taxon>Cichoriinae</taxon>
        <taxon>Cichorium</taxon>
    </lineage>
</organism>
<proteinExistence type="predicted"/>
<accession>A0ACB9F258</accession>
<protein>
    <submittedName>
        <fullName evidence="1">Uncharacterized protein</fullName>
    </submittedName>
</protein>
<evidence type="ECO:0000313" key="2">
    <source>
        <dbReference type="Proteomes" id="UP001055811"/>
    </source>
</evidence>